<keyword evidence="3" id="KW-1185">Reference proteome</keyword>
<protein>
    <submittedName>
        <fullName evidence="2">Uncharacterized protein</fullName>
    </submittedName>
</protein>
<evidence type="ECO:0000256" key="1">
    <source>
        <dbReference type="SAM" id="MobiDB-lite"/>
    </source>
</evidence>
<gene>
    <name evidence="2" type="ORF">B0H66DRAFT_351188</name>
</gene>
<evidence type="ECO:0000313" key="2">
    <source>
        <dbReference type="EMBL" id="KAK3313422.1"/>
    </source>
</evidence>
<evidence type="ECO:0000313" key="3">
    <source>
        <dbReference type="Proteomes" id="UP001283341"/>
    </source>
</evidence>
<sequence length="211" mass="22993">MNRRPRLRLMSEQVSDTDLVRPNIFIHLGSRPLSRKFRPRRPKGQRTKTRPGRLGAPVHKADFSAPTGSGGCGSRCEASGHCKFGVLLRGWKGAQIITVAISGAGGKERRQKLKLQVSNRRRWLAGGHTTVAMRLASRWGCPGLVVMTLTGSLTRHTIPSPTLPIFGGARHLQLFFPACPGSQCQVITGCACTNLILGSWPAAVICRPWIV</sequence>
<proteinExistence type="predicted"/>
<dbReference type="Proteomes" id="UP001283341">
    <property type="component" value="Unassembled WGS sequence"/>
</dbReference>
<name>A0AAE0HVL4_9PEZI</name>
<dbReference type="EMBL" id="JAUEDM010000007">
    <property type="protein sequence ID" value="KAK3313422.1"/>
    <property type="molecule type" value="Genomic_DNA"/>
</dbReference>
<comment type="caution">
    <text evidence="2">The sequence shown here is derived from an EMBL/GenBank/DDBJ whole genome shotgun (WGS) entry which is preliminary data.</text>
</comment>
<dbReference type="AlphaFoldDB" id="A0AAE0HVL4"/>
<accession>A0AAE0HVL4</accession>
<organism evidence="2 3">
    <name type="scientific">Apodospora peruviana</name>
    <dbReference type="NCBI Taxonomy" id="516989"/>
    <lineage>
        <taxon>Eukaryota</taxon>
        <taxon>Fungi</taxon>
        <taxon>Dikarya</taxon>
        <taxon>Ascomycota</taxon>
        <taxon>Pezizomycotina</taxon>
        <taxon>Sordariomycetes</taxon>
        <taxon>Sordariomycetidae</taxon>
        <taxon>Sordariales</taxon>
        <taxon>Lasiosphaeriaceae</taxon>
        <taxon>Apodospora</taxon>
    </lineage>
</organism>
<reference evidence="2" key="1">
    <citation type="journal article" date="2023" name="Mol. Phylogenet. Evol.">
        <title>Genome-scale phylogeny and comparative genomics of the fungal order Sordariales.</title>
        <authorList>
            <person name="Hensen N."/>
            <person name="Bonometti L."/>
            <person name="Westerberg I."/>
            <person name="Brannstrom I.O."/>
            <person name="Guillou S."/>
            <person name="Cros-Aarteil S."/>
            <person name="Calhoun S."/>
            <person name="Haridas S."/>
            <person name="Kuo A."/>
            <person name="Mondo S."/>
            <person name="Pangilinan J."/>
            <person name="Riley R."/>
            <person name="LaButti K."/>
            <person name="Andreopoulos B."/>
            <person name="Lipzen A."/>
            <person name="Chen C."/>
            <person name="Yan M."/>
            <person name="Daum C."/>
            <person name="Ng V."/>
            <person name="Clum A."/>
            <person name="Steindorff A."/>
            <person name="Ohm R.A."/>
            <person name="Martin F."/>
            <person name="Silar P."/>
            <person name="Natvig D.O."/>
            <person name="Lalanne C."/>
            <person name="Gautier V."/>
            <person name="Ament-Velasquez S.L."/>
            <person name="Kruys A."/>
            <person name="Hutchinson M.I."/>
            <person name="Powell A.J."/>
            <person name="Barry K."/>
            <person name="Miller A.N."/>
            <person name="Grigoriev I.V."/>
            <person name="Debuchy R."/>
            <person name="Gladieux P."/>
            <person name="Hiltunen Thoren M."/>
            <person name="Johannesson H."/>
        </authorList>
    </citation>
    <scope>NUCLEOTIDE SEQUENCE</scope>
    <source>
        <strain evidence="2">CBS 118394</strain>
    </source>
</reference>
<feature type="region of interest" description="Disordered" evidence="1">
    <location>
        <begin position="32"/>
        <end position="70"/>
    </location>
</feature>
<reference evidence="2" key="2">
    <citation type="submission" date="2023-06" db="EMBL/GenBank/DDBJ databases">
        <authorList>
            <consortium name="Lawrence Berkeley National Laboratory"/>
            <person name="Haridas S."/>
            <person name="Hensen N."/>
            <person name="Bonometti L."/>
            <person name="Westerberg I."/>
            <person name="Brannstrom I.O."/>
            <person name="Guillou S."/>
            <person name="Cros-Aarteil S."/>
            <person name="Calhoun S."/>
            <person name="Kuo A."/>
            <person name="Mondo S."/>
            <person name="Pangilinan J."/>
            <person name="Riley R."/>
            <person name="Labutti K."/>
            <person name="Andreopoulos B."/>
            <person name="Lipzen A."/>
            <person name="Chen C."/>
            <person name="Yanf M."/>
            <person name="Daum C."/>
            <person name="Ng V."/>
            <person name="Clum A."/>
            <person name="Steindorff A."/>
            <person name="Ohm R."/>
            <person name="Martin F."/>
            <person name="Silar P."/>
            <person name="Natvig D."/>
            <person name="Lalanne C."/>
            <person name="Gautier V."/>
            <person name="Ament-Velasquez S.L."/>
            <person name="Kruys A."/>
            <person name="Hutchinson M.I."/>
            <person name="Powell A.J."/>
            <person name="Barry K."/>
            <person name="Miller A.N."/>
            <person name="Grigoriev I.V."/>
            <person name="Debuchy R."/>
            <person name="Gladieux P."/>
            <person name="Thoren M.H."/>
            <person name="Johannesson H."/>
        </authorList>
    </citation>
    <scope>NUCLEOTIDE SEQUENCE</scope>
    <source>
        <strain evidence="2">CBS 118394</strain>
    </source>
</reference>
<feature type="compositionally biased region" description="Basic residues" evidence="1">
    <location>
        <begin position="33"/>
        <end position="51"/>
    </location>
</feature>